<sequence length="144" mass="15878">MRSTIPYKCNNSLYENYYLQQSGHGIPVFKGHRGYGLGNILGGLFRVATPLLKKGGKALLKEGAKTGLGVMSDILAGQSIKTAAKNRSRQAGQRLLNKISSKAETARKGAEARRIKRRRTTQISQKPNGRKRSKKPKYSDIFSS</sequence>
<feature type="compositionally biased region" description="Basic and acidic residues" evidence="1">
    <location>
        <begin position="104"/>
        <end position="113"/>
    </location>
</feature>
<dbReference type="AlphaFoldDB" id="A0AAV4EKD6"/>
<dbReference type="EMBL" id="BMAT01003712">
    <property type="protein sequence ID" value="GFR61127.1"/>
    <property type="molecule type" value="Genomic_DNA"/>
</dbReference>
<name>A0AAV4EKD6_9GAST</name>
<feature type="region of interest" description="Disordered" evidence="1">
    <location>
        <begin position="84"/>
        <end position="144"/>
    </location>
</feature>
<organism evidence="2 3">
    <name type="scientific">Elysia marginata</name>
    <dbReference type="NCBI Taxonomy" id="1093978"/>
    <lineage>
        <taxon>Eukaryota</taxon>
        <taxon>Metazoa</taxon>
        <taxon>Spiralia</taxon>
        <taxon>Lophotrochozoa</taxon>
        <taxon>Mollusca</taxon>
        <taxon>Gastropoda</taxon>
        <taxon>Heterobranchia</taxon>
        <taxon>Euthyneura</taxon>
        <taxon>Panpulmonata</taxon>
        <taxon>Sacoglossa</taxon>
        <taxon>Placobranchoidea</taxon>
        <taxon>Plakobranchidae</taxon>
        <taxon>Elysia</taxon>
    </lineage>
</organism>
<accession>A0AAV4EKD6</accession>
<reference evidence="2 3" key="1">
    <citation type="journal article" date="2021" name="Elife">
        <title>Chloroplast acquisition without the gene transfer in kleptoplastic sea slugs, Plakobranchus ocellatus.</title>
        <authorList>
            <person name="Maeda T."/>
            <person name="Takahashi S."/>
            <person name="Yoshida T."/>
            <person name="Shimamura S."/>
            <person name="Takaki Y."/>
            <person name="Nagai Y."/>
            <person name="Toyoda A."/>
            <person name="Suzuki Y."/>
            <person name="Arimoto A."/>
            <person name="Ishii H."/>
            <person name="Satoh N."/>
            <person name="Nishiyama T."/>
            <person name="Hasebe M."/>
            <person name="Maruyama T."/>
            <person name="Minagawa J."/>
            <person name="Obokata J."/>
            <person name="Shigenobu S."/>
        </authorList>
    </citation>
    <scope>NUCLEOTIDE SEQUENCE [LARGE SCALE GENOMIC DNA]</scope>
</reference>
<gene>
    <name evidence="2" type="ORF">ElyMa_001838100</name>
</gene>
<protein>
    <submittedName>
        <fullName evidence="2">Gypsy retrotransposon integrase 1</fullName>
    </submittedName>
</protein>
<evidence type="ECO:0000313" key="3">
    <source>
        <dbReference type="Proteomes" id="UP000762676"/>
    </source>
</evidence>
<evidence type="ECO:0000256" key="1">
    <source>
        <dbReference type="SAM" id="MobiDB-lite"/>
    </source>
</evidence>
<evidence type="ECO:0000313" key="2">
    <source>
        <dbReference type="EMBL" id="GFR61127.1"/>
    </source>
</evidence>
<keyword evidence="3" id="KW-1185">Reference proteome</keyword>
<comment type="caution">
    <text evidence="2">The sequence shown here is derived from an EMBL/GenBank/DDBJ whole genome shotgun (WGS) entry which is preliminary data.</text>
</comment>
<dbReference type="Proteomes" id="UP000762676">
    <property type="component" value="Unassembled WGS sequence"/>
</dbReference>
<proteinExistence type="predicted"/>